<dbReference type="AlphaFoldDB" id="A0A366M7B1"/>
<dbReference type="SUPFAM" id="SSF53474">
    <property type="entry name" value="alpha/beta-Hydrolases"/>
    <property type="match status" value="1"/>
</dbReference>
<dbReference type="EMBL" id="QMEY01000001">
    <property type="protein sequence ID" value="RBQ21484.1"/>
    <property type="molecule type" value="Genomic_DNA"/>
</dbReference>
<dbReference type="Gene3D" id="3.40.50.1820">
    <property type="entry name" value="alpha/beta hydrolase"/>
    <property type="match status" value="1"/>
</dbReference>
<dbReference type="PANTHER" id="PTHR43433:SF5">
    <property type="entry name" value="AB HYDROLASE-1 DOMAIN-CONTAINING PROTEIN"/>
    <property type="match status" value="1"/>
</dbReference>
<dbReference type="PANTHER" id="PTHR43433">
    <property type="entry name" value="HYDROLASE, ALPHA/BETA FOLD FAMILY PROTEIN"/>
    <property type="match status" value="1"/>
</dbReference>
<dbReference type="GO" id="GO:0016787">
    <property type="term" value="F:hydrolase activity"/>
    <property type="evidence" value="ECO:0007669"/>
    <property type="project" value="UniProtKB-KW"/>
</dbReference>
<evidence type="ECO:0000259" key="1">
    <source>
        <dbReference type="Pfam" id="PF12697"/>
    </source>
</evidence>
<dbReference type="Pfam" id="PF12697">
    <property type="entry name" value="Abhydrolase_6"/>
    <property type="match status" value="1"/>
</dbReference>
<dbReference type="InterPro" id="IPR029058">
    <property type="entry name" value="AB_hydrolase_fold"/>
</dbReference>
<keyword evidence="3" id="KW-1185">Reference proteome</keyword>
<dbReference type="RefSeq" id="WP_113978101.1">
    <property type="nucleotide sequence ID" value="NZ_QMEY01000001.1"/>
</dbReference>
<name>A0A366M7B1_9ACTN</name>
<accession>A0A366M7B1</accession>
<protein>
    <submittedName>
        <fullName evidence="2">Alpha/beta hydrolase</fullName>
    </submittedName>
</protein>
<dbReference type="OrthoDB" id="63519at2"/>
<evidence type="ECO:0000313" key="3">
    <source>
        <dbReference type="Proteomes" id="UP000253303"/>
    </source>
</evidence>
<reference evidence="2 3" key="1">
    <citation type="submission" date="2018-06" db="EMBL/GenBank/DDBJ databases">
        <title>Sphaerisporangium craniellae sp. nov., isolated from a marine sponge in the South China Sea.</title>
        <authorList>
            <person name="Li L."/>
        </authorList>
    </citation>
    <scope>NUCLEOTIDE SEQUENCE [LARGE SCALE GENOMIC DNA]</scope>
    <source>
        <strain evidence="2 3">LHW63015</strain>
    </source>
</reference>
<dbReference type="Proteomes" id="UP000253303">
    <property type="component" value="Unassembled WGS sequence"/>
</dbReference>
<gene>
    <name evidence="2" type="ORF">DP939_01885</name>
</gene>
<feature type="domain" description="AB hydrolase-1" evidence="1">
    <location>
        <begin position="34"/>
        <end position="249"/>
    </location>
</feature>
<sequence length="261" mass="27073">MSTYVTSKDGTRIRYERAGEGPAVILVDGALCHRSFGPMSGIAALLAEHLTVINYDRRGRGESGDTEPYSVEREIEDIEALIGVAGGSATLAGLSSGAVLALDAAGRLPGVERVIAYEAPLTTREGDRTPPEHLARLQELVAAGRRGDAVAYFMTDMAGVPAEAVAGMRGAPVWPALEAVAHTLPYDTAVLGNGRFDAERGAPIKVPALVMSGELGVPPIVAAARHIAETLPDGRHAELAGQSHEVAPEAIAPAIVAFVAS</sequence>
<comment type="caution">
    <text evidence="2">The sequence shown here is derived from an EMBL/GenBank/DDBJ whole genome shotgun (WGS) entry which is preliminary data.</text>
</comment>
<keyword evidence="2" id="KW-0378">Hydrolase</keyword>
<dbReference type="InterPro" id="IPR000073">
    <property type="entry name" value="AB_hydrolase_1"/>
</dbReference>
<evidence type="ECO:0000313" key="2">
    <source>
        <dbReference type="EMBL" id="RBQ21484.1"/>
    </source>
</evidence>
<organism evidence="2 3">
    <name type="scientific">Spongiactinospora rosea</name>
    <dbReference type="NCBI Taxonomy" id="2248750"/>
    <lineage>
        <taxon>Bacteria</taxon>
        <taxon>Bacillati</taxon>
        <taxon>Actinomycetota</taxon>
        <taxon>Actinomycetes</taxon>
        <taxon>Streptosporangiales</taxon>
        <taxon>Streptosporangiaceae</taxon>
        <taxon>Spongiactinospora</taxon>
    </lineage>
</organism>
<proteinExistence type="predicted"/>
<dbReference type="InterPro" id="IPR050471">
    <property type="entry name" value="AB_hydrolase"/>
</dbReference>